<sequence length="344" mass="37573">MSTNRKPKISEIAELANVSPSTVSKVINGRAGISEQTRSQVEEALAKLGYSKPLVSTKVSQTIEIITEYIENNGTIELIRHAAIWGKRHQLGITVNQKDPDESLGDCLRQIINRNPSGVIIQQFSKLSEDDQALLDSRDIPWVIIDPVDVPDDNVNSVSVDNWTGGYQATQYLVQQGHTRIGVISGLKQTQSAIARFSGYLAALRQAGIEYDSSITRESDYRSESGYQAACSLLDMPNPPTAIFACNDLTAVNVYKAANERGLELPRQLSVVGFDDVYPAAYLSPPLTTVEQPFGAIANAAVQMIMNIRAHKTVERHITLPTHLIVRDSVTAPLEHHDAGSANA</sequence>
<dbReference type="SUPFAM" id="SSF53822">
    <property type="entry name" value="Periplasmic binding protein-like I"/>
    <property type="match status" value="1"/>
</dbReference>
<dbReference type="InterPro" id="IPR028082">
    <property type="entry name" value="Peripla_BP_I"/>
</dbReference>
<dbReference type="SUPFAM" id="SSF47413">
    <property type="entry name" value="lambda repressor-like DNA-binding domains"/>
    <property type="match status" value="1"/>
</dbReference>
<dbReference type="GO" id="GO:0003700">
    <property type="term" value="F:DNA-binding transcription factor activity"/>
    <property type="evidence" value="ECO:0007669"/>
    <property type="project" value="TreeGrafter"/>
</dbReference>
<proteinExistence type="predicted"/>
<dbReference type="Gene3D" id="3.40.50.2300">
    <property type="match status" value="2"/>
</dbReference>
<dbReference type="Pfam" id="PF00356">
    <property type="entry name" value="LacI"/>
    <property type="match status" value="1"/>
</dbReference>
<feature type="domain" description="HTH lacI-type" evidence="4">
    <location>
        <begin position="7"/>
        <end position="61"/>
    </location>
</feature>
<evidence type="ECO:0000256" key="3">
    <source>
        <dbReference type="ARBA" id="ARBA00023163"/>
    </source>
</evidence>
<keyword evidence="6" id="KW-1185">Reference proteome</keyword>
<dbReference type="Pfam" id="PF13377">
    <property type="entry name" value="Peripla_BP_3"/>
    <property type="match status" value="1"/>
</dbReference>
<dbReference type="InterPro" id="IPR000843">
    <property type="entry name" value="HTH_LacI"/>
</dbReference>
<dbReference type="CDD" id="cd01392">
    <property type="entry name" value="HTH_LacI"/>
    <property type="match status" value="1"/>
</dbReference>
<evidence type="ECO:0000256" key="1">
    <source>
        <dbReference type="ARBA" id="ARBA00023015"/>
    </source>
</evidence>
<dbReference type="InterPro" id="IPR046335">
    <property type="entry name" value="LacI/GalR-like_sensor"/>
</dbReference>
<dbReference type="Gene3D" id="1.10.260.40">
    <property type="entry name" value="lambda repressor-like DNA-binding domains"/>
    <property type="match status" value="1"/>
</dbReference>
<reference evidence="5 6" key="1">
    <citation type="submission" date="2017-10" db="EMBL/GenBank/DDBJ databases">
        <title>Draft genome sequences of strains TRE 1, TRE 9, TRE H and TRI 7, isolated from tamarins, belonging to four potential novel Bifidobacterium species.</title>
        <authorList>
            <person name="Mattarelli P."/>
            <person name="Modesto M."/>
            <person name="Puglisi E."/>
            <person name="Morelli L."/>
            <person name="Spezio C."/>
            <person name="Bonetti A."/>
            <person name="Sandri C."/>
        </authorList>
    </citation>
    <scope>NUCLEOTIDE SEQUENCE [LARGE SCALE GENOMIC DNA]</scope>
    <source>
        <strain evidence="6">TRE1</strain>
    </source>
</reference>
<evidence type="ECO:0000313" key="6">
    <source>
        <dbReference type="Proteomes" id="UP000229095"/>
    </source>
</evidence>
<accession>A0A2M9H6N7</accession>
<dbReference type="Proteomes" id="UP000229095">
    <property type="component" value="Unassembled WGS sequence"/>
</dbReference>
<dbReference type="AlphaFoldDB" id="A0A2M9H6N7"/>
<dbReference type="PROSITE" id="PS00356">
    <property type="entry name" value="HTH_LACI_1"/>
    <property type="match status" value="1"/>
</dbReference>
<evidence type="ECO:0000256" key="2">
    <source>
        <dbReference type="ARBA" id="ARBA00023125"/>
    </source>
</evidence>
<protein>
    <submittedName>
        <fullName evidence="5">LacI family transcriptional regulator</fullName>
    </submittedName>
</protein>
<dbReference type="EMBL" id="PEBI01000005">
    <property type="protein sequence ID" value="PJM72447.1"/>
    <property type="molecule type" value="Genomic_DNA"/>
</dbReference>
<dbReference type="OrthoDB" id="3227375at2"/>
<dbReference type="PANTHER" id="PTHR30146:SF109">
    <property type="entry name" value="HTH-TYPE TRANSCRIPTIONAL REGULATOR GALS"/>
    <property type="match status" value="1"/>
</dbReference>
<dbReference type="SMART" id="SM00354">
    <property type="entry name" value="HTH_LACI"/>
    <property type="match status" value="1"/>
</dbReference>
<comment type="caution">
    <text evidence="5">The sequence shown here is derived from an EMBL/GenBank/DDBJ whole genome shotgun (WGS) entry which is preliminary data.</text>
</comment>
<keyword evidence="3" id="KW-0804">Transcription</keyword>
<evidence type="ECO:0000313" key="5">
    <source>
        <dbReference type="EMBL" id="PJM72447.1"/>
    </source>
</evidence>
<keyword evidence="2" id="KW-0238">DNA-binding</keyword>
<evidence type="ECO:0000259" key="4">
    <source>
        <dbReference type="PROSITE" id="PS50932"/>
    </source>
</evidence>
<dbReference type="RefSeq" id="WP_100511676.1">
    <property type="nucleotide sequence ID" value="NZ_PEBI01000005.1"/>
</dbReference>
<gene>
    <name evidence="5" type="ORF">CS006_09950</name>
</gene>
<dbReference type="InterPro" id="IPR010982">
    <property type="entry name" value="Lambda_DNA-bd_dom_sf"/>
</dbReference>
<organism evidence="5 6">
    <name type="scientific">Bifidobacterium primatium</name>
    <dbReference type="NCBI Taxonomy" id="2045438"/>
    <lineage>
        <taxon>Bacteria</taxon>
        <taxon>Bacillati</taxon>
        <taxon>Actinomycetota</taxon>
        <taxon>Actinomycetes</taxon>
        <taxon>Bifidobacteriales</taxon>
        <taxon>Bifidobacteriaceae</taxon>
        <taxon>Bifidobacterium</taxon>
    </lineage>
</organism>
<dbReference type="PROSITE" id="PS50932">
    <property type="entry name" value="HTH_LACI_2"/>
    <property type="match status" value="1"/>
</dbReference>
<dbReference type="PANTHER" id="PTHR30146">
    <property type="entry name" value="LACI-RELATED TRANSCRIPTIONAL REPRESSOR"/>
    <property type="match status" value="1"/>
</dbReference>
<keyword evidence="1" id="KW-0805">Transcription regulation</keyword>
<name>A0A2M9H6N7_9BIFI</name>
<dbReference type="GO" id="GO:0000976">
    <property type="term" value="F:transcription cis-regulatory region binding"/>
    <property type="evidence" value="ECO:0007669"/>
    <property type="project" value="TreeGrafter"/>
</dbReference>